<organism evidence="2 3">
    <name type="scientific">Streptomyces mobaraensis (strain ATCC 29032 / DSM 40847 / JCM 4168 / NBRC 13819 / NCIMB 11159 / IPCR 16-22)</name>
    <dbReference type="NCBI Taxonomy" id="1223523"/>
    <lineage>
        <taxon>Bacteria</taxon>
        <taxon>Bacillati</taxon>
        <taxon>Actinomycetota</taxon>
        <taxon>Actinomycetes</taxon>
        <taxon>Kitasatosporales</taxon>
        <taxon>Streptomycetaceae</taxon>
        <taxon>Streptomyces</taxon>
    </lineage>
</organism>
<dbReference type="AlphaFoldDB" id="M3CDD8"/>
<evidence type="ECO:0000256" key="1">
    <source>
        <dbReference type="SAM" id="MobiDB-lite"/>
    </source>
</evidence>
<reference evidence="2 3" key="1">
    <citation type="journal article" date="2013" name="Genome Announc.">
        <title>Whole-Genome Shotgun Assembly and Analysis of the Genome of Streptomyces mobaraensis DSM 40847, a Strain for Industrial Production of Microbial Transglutaminase.</title>
        <authorList>
            <person name="Yang H."/>
            <person name="He T."/>
            <person name="Wu W."/>
            <person name="Zhu W."/>
            <person name="Lu B."/>
            <person name="Sun W."/>
        </authorList>
    </citation>
    <scope>NUCLEOTIDE SEQUENCE [LARGE SCALE GENOMIC DNA]</scope>
    <source>
        <strain evidence="2 3">DSM 40847</strain>
    </source>
</reference>
<name>M3CDD8_STRM1</name>
<dbReference type="Proteomes" id="UP000011740">
    <property type="component" value="Unassembled WGS sequence"/>
</dbReference>
<dbReference type="PATRIC" id="fig|1223523.3.peg.533"/>
<evidence type="ECO:0000313" key="3">
    <source>
        <dbReference type="Proteomes" id="UP000011740"/>
    </source>
</evidence>
<feature type="region of interest" description="Disordered" evidence="1">
    <location>
        <begin position="1"/>
        <end position="31"/>
    </location>
</feature>
<sequence length="122" mass="13748">MSDGRKAHQSYRMGAQVRDPGGRRAGEAADREEPFMQLRLFEGCLDGSVDPDAWAPEPLELVVDTERDQVGVVVGRDAGTGRITLRPPEGGRVWHPSQCRRANAMDRLRARVIQQNREGRRW</sequence>
<accession>M3CDD8</accession>
<evidence type="ECO:0000313" key="2">
    <source>
        <dbReference type="EMBL" id="EMF02087.1"/>
    </source>
</evidence>
<feature type="compositionally biased region" description="Basic and acidic residues" evidence="1">
    <location>
        <begin position="20"/>
        <end position="31"/>
    </location>
</feature>
<gene>
    <name evidence="2" type="ORF">H340_02619</name>
</gene>
<comment type="caution">
    <text evidence="2">The sequence shown here is derived from an EMBL/GenBank/DDBJ whole genome shotgun (WGS) entry which is preliminary data.</text>
</comment>
<dbReference type="EMBL" id="AORZ01000004">
    <property type="protein sequence ID" value="EMF02087.1"/>
    <property type="molecule type" value="Genomic_DNA"/>
</dbReference>
<proteinExistence type="predicted"/>
<dbReference type="STRING" id="1223523.H340_02619"/>
<protein>
    <submittedName>
        <fullName evidence="2">Uncharacterized protein</fullName>
    </submittedName>
</protein>